<reference evidence="3" key="1">
    <citation type="journal article" date="2016" name="Front. Microbiol.">
        <title>Molecular Keys to the Janthinobacterium and Duganella spp. Interaction with the Plant Pathogen Fusarium graminearum.</title>
        <authorList>
            <person name="Haack F.S."/>
            <person name="Poehlein A."/>
            <person name="Kroger C."/>
            <person name="Voigt C.A."/>
            <person name="Piepenbring M."/>
            <person name="Bode H.B."/>
            <person name="Daniel R."/>
            <person name="Schafer W."/>
            <person name="Streit W.R."/>
        </authorList>
    </citation>
    <scope>NUCLEOTIDE SEQUENCE [LARGE SCALE GENOMIC DNA]</scope>
    <source>
        <strain evidence="3">T54</strain>
    </source>
</reference>
<organism evidence="2 3">
    <name type="scientific">Duganella phyllosphaerae</name>
    <dbReference type="NCBI Taxonomy" id="762836"/>
    <lineage>
        <taxon>Bacteria</taxon>
        <taxon>Pseudomonadati</taxon>
        <taxon>Pseudomonadota</taxon>
        <taxon>Betaproteobacteria</taxon>
        <taxon>Burkholderiales</taxon>
        <taxon>Oxalobacteraceae</taxon>
        <taxon>Telluria group</taxon>
        <taxon>Duganella</taxon>
    </lineage>
</organism>
<dbReference type="Proteomes" id="UP000175989">
    <property type="component" value="Unassembled WGS sequence"/>
</dbReference>
<comment type="caution">
    <text evidence="2">The sequence shown here is derived from an EMBL/GenBank/DDBJ whole genome shotgun (WGS) entry which is preliminary data.</text>
</comment>
<dbReference type="PROSITE" id="PS51725">
    <property type="entry name" value="ABM"/>
    <property type="match status" value="1"/>
</dbReference>
<accession>A0A1E7WKZ6</accession>
<dbReference type="InterPro" id="IPR007138">
    <property type="entry name" value="ABM_dom"/>
</dbReference>
<feature type="domain" description="ABM" evidence="1">
    <location>
        <begin position="4"/>
        <end position="94"/>
    </location>
</feature>
<dbReference type="PANTHER" id="PTHR33336">
    <property type="entry name" value="QUINOL MONOOXYGENASE YGIN-RELATED"/>
    <property type="match status" value="1"/>
</dbReference>
<dbReference type="OrthoDB" id="9812192at2"/>
<dbReference type="SUPFAM" id="SSF54909">
    <property type="entry name" value="Dimeric alpha+beta barrel"/>
    <property type="match status" value="1"/>
</dbReference>
<gene>
    <name evidence="2" type="ORF">DUPY_26150</name>
</gene>
<dbReference type="RefSeq" id="WP_070248710.1">
    <property type="nucleotide sequence ID" value="NZ_LROM01000087.1"/>
</dbReference>
<protein>
    <submittedName>
        <fullName evidence="2">Putative monooxygenase</fullName>
        <ecNumber evidence="2">1.-.-.-</ecNumber>
    </submittedName>
</protein>
<dbReference type="GO" id="GO:0004497">
    <property type="term" value="F:monooxygenase activity"/>
    <property type="evidence" value="ECO:0007669"/>
    <property type="project" value="UniProtKB-KW"/>
</dbReference>
<proteinExistence type="predicted"/>
<keyword evidence="2" id="KW-0503">Monooxygenase</keyword>
<evidence type="ECO:0000259" key="1">
    <source>
        <dbReference type="PROSITE" id="PS51725"/>
    </source>
</evidence>
<dbReference type="PANTHER" id="PTHR33336:SF15">
    <property type="entry name" value="ABM DOMAIN-CONTAINING PROTEIN"/>
    <property type="match status" value="1"/>
</dbReference>
<dbReference type="EMBL" id="LROM01000087">
    <property type="protein sequence ID" value="OEZ99571.1"/>
    <property type="molecule type" value="Genomic_DNA"/>
</dbReference>
<dbReference type="Gene3D" id="3.30.70.100">
    <property type="match status" value="1"/>
</dbReference>
<name>A0A1E7WKZ6_9BURK</name>
<dbReference type="EC" id="1.-.-.-" evidence="2"/>
<sequence>MKDLIVVATLTAKPGHEAALKAALEKIVPPSRAEAGCSRYELHGDIEQPGRFVMIETWRDQQALTEHEATPHFQALVQEVGGKADIQVLKLDKLL</sequence>
<dbReference type="PATRIC" id="fig|762836.4.peg.2692"/>
<evidence type="ECO:0000313" key="2">
    <source>
        <dbReference type="EMBL" id="OEZ99571.1"/>
    </source>
</evidence>
<keyword evidence="2" id="KW-0560">Oxidoreductase</keyword>
<dbReference type="AlphaFoldDB" id="A0A1E7WKZ6"/>
<dbReference type="InterPro" id="IPR050744">
    <property type="entry name" value="AI-2_Isomerase_LsrG"/>
</dbReference>
<evidence type="ECO:0000313" key="3">
    <source>
        <dbReference type="Proteomes" id="UP000175989"/>
    </source>
</evidence>
<dbReference type="InterPro" id="IPR011008">
    <property type="entry name" value="Dimeric_a/b-barrel"/>
</dbReference>
<dbReference type="Pfam" id="PF03992">
    <property type="entry name" value="ABM"/>
    <property type="match status" value="1"/>
</dbReference>
<keyword evidence="3" id="KW-1185">Reference proteome</keyword>